<accession>E0UHR4</accession>
<dbReference type="RefSeq" id="WP_013321428.1">
    <property type="nucleotide sequence ID" value="NC_014501.1"/>
</dbReference>
<protein>
    <submittedName>
        <fullName evidence="1">Uncharacterized protein</fullName>
    </submittedName>
</protein>
<dbReference type="Proteomes" id="UP000008206">
    <property type="component" value="Chromosome"/>
</dbReference>
<dbReference type="EMBL" id="CP002198">
    <property type="protein sequence ID" value="ADN13321.1"/>
    <property type="molecule type" value="Genomic_DNA"/>
</dbReference>
<organism evidence="1 2">
    <name type="scientific">Gloeothece verrucosa (strain PCC 7822)</name>
    <name type="common">Cyanothece sp. (strain PCC 7822)</name>
    <dbReference type="NCBI Taxonomy" id="497965"/>
    <lineage>
        <taxon>Bacteria</taxon>
        <taxon>Bacillati</taxon>
        <taxon>Cyanobacteriota</taxon>
        <taxon>Cyanophyceae</taxon>
        <taxon>Oscillatoriophycideae</taxon>
        <taxon>Chroococcales</taxon>
        <taxon>Aphanothecaceae</taxon>
        <taxon>Gloeothece</taxon>
        <taxon>Gloeothece verrucosa</taxon>
    </lineage>
</organism>
<evidence type="ECO:0000313" key="1">
    <source>
        <dbReference type="EMBL" id="ADN13321.1"/>
    </source>
</evidence>
<proteinExistence type="predicted"/>
<reference evidence="2" key="1">
    <citation type="journal article" date="2011" name="MBio">
        <title>Novel metabolic attributes of the genus Cyanothece, comprising a group of unicellular nitrogen-fixing Cyanobacteria.</title>
        <authorList>
            <person name="Bandyopadhyay A."/>
            <person name="Elvitigala T."/>
            <person name="Welsh E."/>
            <person name="Stockel J."/>
            <person name="Liberton M."/>
            <person name="Min H."/>
            <person name="Sherman L.A."/>
            <person name="Pakrasi H.B."/>
        </authorList>
    </citation>
    <scope>NUCLEOTIDE SEQUENCE [LARGE SCALE GENOMIC DNA]</scope>
    <source>
        <strain evidence="2">PCC 7822</strain>
    </source>
</reference>
<name>E0UHR4_GLOV7</name>
<sequence>MEARERLGTNEVSNKANEETHKLPYECHHWTDIQSQAYAVNLEPSMLTGECVKYLKLKLKGEPRDGGFIPIRPIKFDKEYIIEFLRVKVIEPFKGLFKNFNKELESCMTEAYRRASAETIGILENGEFENSWLYNLENHKAIATQTVVEVSFEKKIVYVTIVFPFLPVNGRKLNFWYPCVVPLEKKECDEALMTMEWDLEIEGFISGLLLLL</sequence>
<dbReference type="STRING" id="497965.Cyan7822_1320"/>
<dbReference type="AlphaFoldDB" id="E0UHR4"/>
<evidence type="ECO:0000313" key="2">
    <source>
        <dbReference type="Proteomes" id="UP000008206"/>
    </source>
</evidence>
<keyword evidence="2" id="KW-1185">Reference proteome</keyword>
<dbReference type="HOGENOM" id="CLU_1298081_0_0_3"/>
<gene>
    <name evidence="1" type="ordered locus">Cyan7822_1320</name>
</gene>
<dbReference type="KEGG" id="cyj:Cyan7822_1320"/>